<dbReference type="Proteomes" id="UP000198558">
    <property type="component" value="Unassembled WGS sequence"/>
</dbReference>
<dbReference type="OrthoDB" id="2039217at2"/>
<evidence type="ECO:0000313" key="2">
    <source>
        <dbReference type="Proteomes" id="UP000198558"/>
    </source>
</evidence>
<gene>
    <name evidence="1" type="ORF">SAMN04489758_101158</name>
</gene>
<evidence type="ECO:0000313" key="1">
    <source>
        <dbReference type="EMBL" id="SET07282.1"/>
    </source>
</evidence>
<accession>A0A1I0BK21</accession>
<name>A0A1I0BK21_9FIRM</name>
<dbReference type="AlphaFoldDB" id="A0A1I0BK21"/>
<sequence length="256" mass="27771">MNISELVLEKIDSLVLNNIEDDSLAVRLTNVKDGNLQTSSEGQSVTDNIGSTIMTLYNAKTGVLTGTNALFNADLGAAQFGDEKTVATEDALIATPTYEIIDAVDGKLNLDKKPASDSVKYVYKLVNNGIAEKLTLGTGQAVDKTFTVNEKEITLPSGSTGSYFVEYEYESATANKLSNKSDKFPGVYKARVYVIMRDACNKNKIYTGVIVSNRAEIDPSTVEIGLNAEAGHAFTINFNKEYCSKNTDLFSIIIDE</sequence>
<dbReference type="EMBL" id="FOIN01000001">
    <property type="protein sequence ID" value="SET07282.1"/>
    <property type="molecule type" value="Genomic_DNA"/>
</dbReference>
<reference evidence="2" key="1">
    <citation type="submission" date="2016-10" db="EMBL/GenBank/DDBJ databases">
        <authorList>
            <person name="Varghese N."/>
            <person name="Submissions S."/>
        </authorList>
    </citation>
    <scope>NUCLEOTIDE SEQUENCE [LARGE SCALE GENOMIC DNA]</scope>
    <source>
        <strain evidence="2">DSM 1551</strain>
    </source>
</reference>
<dbReference type="GeneID" id="78287202"/>
<keyword evidence="2" id="KW-1185">Reference proteome</keyword>
<dbReference type="RefSeq" id="WP_092351491.1">
    <property type="nucleotide sequence ID" value="NZ_FOIN01000001.1"/>
</dbReference>
<protein>
    <submittedName>
        <fullName evidence="1">Uncharacterized protein</fullName>
    </submittedName>
</protein>
<organism evidence="1 2">
    <name type="scientific">Thomasclavelia cocleata</name>
    <dbReference type="NCBI Taxonomy" id="69824"/>
    <lineage>
        <taxon>Bacteria</taxon>
        <taxon>Bacillati</taxon>
        <taxon>Bacillota</taxon>
        <taxon>Erysipelotrichia</taxon>
        <taxon>Erysipelotrichales</taxon>
        <taxon>Coprobacillaceae</taxon>
        <taxon>Thomasclavelia</taxon>
    </lineage>
</organism>
<proteinExistence type="predicted"/>